<evidence type="ECO:0000313" key="3">
    <source>
        <dbReference type="Proteomes" id="UP000266841"/>
    </source>
</evidence>
<feature type="region of interest" description="Disordered" evidence="1">
    <location>
        <begin position="97"/>
        <end position="119"/>
    </location>
</feature>
<feature type="region of interest" description="Disordered" evidence="1">
    <location>
        <begin position="44"/>
        <end position="73"/>
    </location>
</feature>
<gene>
    <name evidence="2" type="ORF">THAOC_23050</name>
</gene>
<feature type="compositionally biased region" description="Basic and acidic residues" evidence="1">
    <location>
        <begin position="44"/>
        <end position="53"/>
    </location>
</feature>
<name>K0S7S7_THAOC</name>
<proteinExistence type="predicted"/>
<feature type="non-terminal residue" evidence="2">
    <location>
        <position position="1"/>
    </location>
</feature>
<accession>K0S7S7</accession>
<organism evidence="2 3">
    <name type="scientific">Thalassiosira oceanica</name>
    <name type="common">Marine diatom</name>
    <dbReference type="NCBI Taxonomy" id="159749"/>
    <lineage>
        <taxon>Eukaryota</taxon>
        <taxon>Sar</taxon>
        <taxon>Stramenopiles</taxon>
        <taxon>Ochrophyta</taxon>
        <taxon>Bacillariophyta</taxon>
        <taxon>Coscinodiscophyceae</taxon>
        <taxon>Thalassiosirophycidae</taxon>
        <taxon>Thalassiosirales</taxon>
        <taxon>Thalassiosiraceae</taxon>
        <taxon>Thalassiosira</taxon>
    </lineage>
</organism>
<dbReference type="EMBL" id="AGNL01030030">
    <property type="protein sequence ID" value="EJK56961.1"/>
    <property type="molecule type" value="Genomic_DNA"/>
</dbReference>
<dbReference type="Proteomes" id="UP000266841">
    <property type="component" value="Unassembled WGS sequence"/>
</dbReference>
<feature type="compositionally biased region" description="Acidic residues" evidence="1">
    <location>
        <begin position="110"/>
        <end position="119"/>
    </location>
</feature>
<dbReference type="AlphaFoldDB" id="K0S7S7"/>
<sequence>MYRTGEYEDLSFRCWDTLDECGEFEMQMQTGENESRQVKFEGRFVEEEVRSPRGSDTYDDEEKGTEESQDNNHHCVHLLEDSYEHKGHIRRRLRGAVPVDAHRLSSVQQPDDEADDRPV</sequence>
<evidence type="ECO:0000313" key="2">
    <source>
        <dbReference type="EMBL" id="EJK56961.1"/>
    </source>
</evidence>
<reference evidence="2 3" key="1">
    <citation type="journal article" date="2012" name="Genome Biol.">
        <title>Genome and low-iron response of an oceanic diatom adapted to chronic iron limitation.</title>
        <authorList>
            <person name="Lommer M."/>
            <person name="Specht M."/>
            <person name="Roy A.S."/>
            <person name="Kraemer L."/>
            <person name="Andreson R."/>
            <person name="Gutowska M.A."/>
            <person name="Wolf J."/>
            <person name="Bergner S.V."/>
            <person name="Schilhabel M.B."/>
            <person name="Klostermeier U.C."/>
            <person name="Beiko R.G."/>
            <person name="Rosenstiel P."/>
            <person name="Hippler M."/>
            <person name="Laroche J."/>
        </authorList>
    </citation>
    <scope>NUCLEOTIDE SEQUENCE [LARGE SCALE GENOMIC DNA]</scope>
    <source>
        <strain evidence="2 3">CCMP1005</strain>
    </source>
</reference>
<evidence type="ECO:0000256" key="1">
    <source>
        <dbReference type="SAM" id="MobiDB-lite"/>
    </source>
</evidence>
<comment type="caution">
    <text evidence="2">The sequence shown here is derived from an EMBL/GenBank/DDBJ whole genome shotgun (WGS) entry which is preliminary data.</text>
</comment>
<keyword evidence="3" id="KW-1185">Reference proteome</keyword>
<feature type="compositionally biased region" description="Acidic residues" evidence="1">
    <location>
        <begin position="57"/>
        <end position="69"/>
    </location>
</feature>
<protein>
    <submittedName>
        <fullName evidence="2">Uncharacterized protein</fullName>
    </submittedName>
</protein>